<protein>
    <recommendedName>
        <fullName evidence="5">HMG box domain-containing protein</fullName>
    </recommendedName>
</protein>
<dbReference type="InterPro" id="IPR036910">
    <property type="entry name" value="HMG_box_dom_sf"/>
</dbReference>
<gene>
    <name evidence="6" type="ORF">EW146_g7172</name>
</gene>
<dbReference type="Proteomes" id="UP000310158">
    <property type="component" value="Unassembled WGS sequence"/>
</dbReference>
<dbReference type="GO" id="GO:0005634">
    <property type="term" value="C:nucleus"/>
    <property type="evidence" value="ECO:0007669"/>
    <property type="project" value="UniProtKB-UniRule"/>
</dbReference>
<dbReference type="CDD" id="cd01389">
    <property type="entry name" value="HMG-box_ROX1-like"/>
    <property type="match status" value="1"/>
</dbReference>
<feature type="compositionally biased region" description="Basic and acidic residues" evidence="4">
    <location>
        <begin position="1"/>
        <end position="13"/>
    </location>
</feature>
<evidence type="ECO:0000256" key="3">
    <source>
        <dbReference type="PROSITE-ProRule" id="PRU00267"/>
    </source>
</evidence>
<feature type="region of interest" description="Disordered" evidence="4">
    <location>
        <begin position="143"/>
        <end position="167"/>
    </location>
</feature>
<dbReference type="SMART" id="SM00398">
    <property type="entry name" value="HMG"/>
    <property type="match status" value="1"/>
</dbReference>
<dbReference type="GO" id="GO:0001228">
    <property type="term" value="F:DNA-binding transcription activator activity, RNA polymerase II-specific"/>
    <property type="evidence" value="ECO:0007669"/>
    <property type="project" value="TreeGrafter"/>
</dbReference>
<dbReference type="PANTHER" id="PTHR10270">
    <property type="entry name" value="SOX TRANSCRIPTION FACTOR"/>
    <property type="match status" value="1"/>
</dbReference>
<evidence type="ECO:0000259" key="5">
    <source>
        <dbReference type="PROSITE" id="PS50118"/>
    </source>
</evidence>
<name>A0A4S4LLP4_9AGAM</name>
<reference evidence="6 7" key="1">
    <citation type="submission" date="2019-02" db="EMBL/GenBank/DDBJ databases">
        <title>Genome sequencing of the rare red list fungi Bondarzewia mesenterica.</title>
        <authorList>
            <person name="Buettner E."/>
            <person name="Kellner H."/>
        </authorList>
    </citation>
    <scope>NUCLEOTIDE SEQUENCE [LARGE SCALE GENOMIC DNA]</scope>
    <source>
        <strain evidence="6 7">DSM 108281</strain>
    </source>
</reference>
<dbReference type="InterPro" id="IPR009071">
    <property type="entry name" value="HMG_box_dom"/>
</dbReference>
<evidence type="ECO:0000313" key="7">
    <source>
        <dbReference type="Proteomes" id="UP000310158"/>
    </source>
</evidence>
<feature type="compositionally biased region" description="Basic and acidic residues" evidence="4">
    <location>
        <begin position="39"/>
        <end position="52"/>
    </location>
</feature>
<dbReference type="AlphaFoldDB" id="A0A4S4LLP4"/>
<feature type="region of interest" description="Disordered" evidence="4">
    <location>
        <begin position="78"/>
        <end position="97"/>
    </location>
</feature>
<keyword evidence="1 3" id="KW-0238">DNA-binding</keyword>
<keyword evidence="2" id="KW-0804">Transcription</keyword>
<feature type="compositionally biased region" description="Basic residues" evidence="4">
    <location>
        <begin position="143"/>
        <end position="155"/>
    </location>
</feature>
<evidence type="ECO:0000256" key="1">
    <source>
        <dbReference type="ARBA" id="ARBA00023125"/>
    </source>
</evidence>
<comment type="caution">
    <text evidence="6">The sequence shown here is derived from an EMBL/GenBank/DDBJ whole genome shotgun (WGS) entry which is preliminary data.</text>
</comment>
<dbReference type="PROSITE" id="PS50118">
    <property type="entry name" value="HMG_BOX_2"/>
    <property type="match status" value="1"/>
</dbReference>
<evidence type="ECO:0000256" key="2">
    <source>
        <dbReference type="ARBA" id="ARBA00023163"/>
    </source>
</evidence>
<dbReference type="EMBL" id="SGPL01000395">
    <property type="protein sequence ID" value="THH12999.1"/>
    <property type="molecule type" value="Genomic_DNA"/>
</dbReference>
<feature type="region of interest" description="Disordered" evidence="4">
    <location>
        <begin position="1"/>
        <end position="52"/>
    </location>
</feature>
<dbReference type="InterPro" id="IPR050140">
    <property type="entry name" value="SRY-related_HMG-box_TF-like"/>
</dbReference>
<feature type="DNA-binding region" description="HMG box" evidence="3">
    <location>
        <begin position="52"/>
        <end position="137"/>
    </location>
</feature>
<organism evidence="6 7">
    <name type="scientific">Bondarzewia mesenterica</name>
    <dbReference type="NCBI Taxonomy" id="1095465"/>
    <lineage>
        <taxon>Eukaryota</taxon>
        <taxon>Fungi</taxon>
        <taxon>Dikarya</taxon>
        <taxon>Basidiomycota</taxon>
        <taxon>Agaricomycotina</taxon>
        <taxon>Agaricomycetes</taxon>
        <taxon>Russulales</taxon>
        <taxon>Bondarzewiaceae</taxon>
        <taxon>Bondarzewia</taxon>
    </lineage>
</organism>
<keyword evidence="7" id="KW-1185">Reference proteome</keyword>
<dbReference type="SUPFAM" id="SSF47095">
    <property type="entry name" value="HMG-box"/>
    <property type="match status" value="1"/>
</dbReference>
<dbReference type="GO" id="GO:0030154">
    <property type="term" value="P:cell differentiation"/>
    <property type="evidence" value="ECO:0007669"/>
    <property type="project" value="TreeGrafter"/>
</dbReference>
<evidence type="ECO:0000313" key="6">
    <source>
        <dbReference type="EMBL" id="THH12999.1"/>
    </source>
</evidence>
<sequence>MPAYRTRDTHSRFDSTQSSPAATKTTPTHRRRRSTASDINERRPKKGDDDYIKRPENAFILFRRKCCEDRNLALGAKEAGEGADGSPVPITKKQRQADLSKTISQQWKSLPPEERQYWEDLAKEKKKEHEQLYPNYVYRPQRVKGKKTASQKGKGKSVEDDEVEEGEGLSCVLPVPARQSRRAASAPTPPLYYQQAISVPSLFMPSTPTSPSMMPMVPRHPSLSNAMQIPQMNFDYVPPSNQSQQPFPEPQGWDPDINCSEEFQGMFEPTPFTINGYNKNDVPVDSLCVGPDQGMFAPTQQQLVSPAFTTGSSGSCSPQHRPYTPPAVLEVINIPDDAWQQHATVCVPDSQSMTEDLSETLQFEYQPYAWSTDIFNGGWTSGTHPLFNEDFDLSLIPPIELGTPKYHDNSQSVPVESFGCGFQGEQFCNTDMSNVSNQASDPFTTMFGLDELNMTAERF</sequence>
<dbReference type="OrthoDB" id="6247875at2759"/>
<accession>A0A4S4LLP4</accession>
<dbReference type="GO" id="GO:0000122">
    <property type="term" value="P:negative regulation of transcription by RNA polymerase II"/>
    <property type="evidence" value="ECO:0007669"/>
    <property type="project" value="TreeGrafter"/>
</dbReference>
<keyword evidence="3" id="KW-0539">Nucleus</keyword>
<feature type="domain" description="HMG box" evidence="5">
    <location>
        <begin position="52"/>
        <end position="137"/>
    </location>
</feature>
<dbReference type="GO" id="GO:0000978">
    <property type="term" value="F:RNA polymerase II cis-regulatory region sequence-specific DNA binding"/>
    <property type="evidence" value="ECO:0007669"/>
    <property type="project" value="TreeGrafter"/>
</dbReference>
<dbReference type="PANTHER" id="PTHR10270:SF161">
    <property type="entry name" value="SEX-DETERMINING REGION Y PROTEIN"/>
    <property type="match status" value="1"/>
</dbReference>
<evidence type="ECO:0000256" key="4">
    <source>
        <dbReference type="SAM" id="MobiDB-lite"/>
    </source>
</evidence>
<proteinExistence type="predicted"/>
<feature type="compositionally biased region" description="Polar residues" evidence="4">
    <location>
        <begin position="14"/>
        <end position="26"/>
    </location>
</feature>
<dbReference type="Gene3D" id="1.10.30.10">
    <property type="entry name" value="High mobility group box domain"/>
    <property type="match status" value="1"/>
</dbReference>
<dbReference type="Pfam" id="PF00505">
    <property type="entry name" value="HMG_box"/>
    <property type="match status" value="1"/>
</dbReference>